<name>A0A3T0IGW8_9CAUD</name>
<dbReference type="Proteomes" id="UP000287416">
    <property type="component" value="Segment"/>
</dbReference>
<dbReference type="RefSeq" id="YP_009882109.1">
    <property type="nucleotide sequence ID" value="NC_049445.1"/>
</dbReference>
<organism evidence="1 2">
    <name type="scientific">Acinetobacter phage AbTZA1</name>
    <dbReference type="NCBI Taxonomy" id="2500827"/>
    <lineage>
        <taxon>Viruses</taxon>
        <taxon>Duplodnaviria</taxon>
        <taxon>Heunggongvirae</taxon>
        <taxon>Uroviricota</taxon>
        <taxon>Caudoviricetes</taxon>
        <taxon>Pantevenvirales</taxon>
        <taxon>Straboviridae</taxon>
        <taxon>Twarogvirinae</taxon>
        <taxon>Hadassahvirus</taxon>
        <taxon>Hadassahvirus azbtza1</taxon>
    </lineage>
</organism>
<evidence type="ECO:0000313" key="1">
    <source>
        <dbReference type="EMBL" id="AZU98638.1"/>
    </source>
</evidence>
<reference evidence="1 2" key="1">
    <citation type="submission" date="2018-12" db="EMBL/GenBank/DDBJ databases">
        <title>Successful treatment of antibiotic resistant microbial bone infection with bacteriophages.</title>
        <authorList>
            <person name="Nir-Paz R."/>
            <person name="Gelman D."/>
            <person name="Khouri A."/>
            <person name="Sisson B.M."/>
            <person name="Fackler J."/>
            <person name="Oren S.A."/>
            <person name="Khalifa L."/>
            <person name="Rimon A."/>
            <person name="Glazer S.C."/>
            <person name="Moses A.E."/>
            <person name="Yoram W."/>
            <person name="Schooley R.T."/>
            <person name="Hazan R."/>
        </authorList>
    </citation>
    <scope>NUCLEOTIDE SEQUENCE [LARGE SCALE GENOMIC DNA]</scope>
</reference>
<protein>
    <submittedName>
        <fullName evidence="1">Uncharacterized protein</fullName>
    </submittedName>
</protein>
<keyword evidence="2" id="KW-1185">Reference proteome</keyword>
<accession>A0A3T0IGW8</accession>
<dbReference type="GeneID" id="55811405"/>
<sequence length="158" mass="17923">MDILSSFTHSKAAIEQISKKLFSMFEENDLYGIISRSKLAYLEIQEHQLDKKLVVIEIYEHSALYPEVSFEAPRSTILACDESVIELWHKASLAIIESANAAKALKFLKEFPESDHALVHIIISSYERLSKLGKSDKDIAESCAKLMSQLIQQKYSSK</sequence>
<evidence type="ECO:0000313" key="2">
    <source>
        <dbReference type="Proteomes" id="UP000287416"/>
    </source>
</evidence>
<dbReference type="KEGG" id="vg:55811405"/>
<proteinExistence type="predicted"/>
<dbReference type="EMBL" id="MK278860">
    <property type="protein sequence ID" value="AZU98638.1"/>
    <property type="molecule type" value="Genomic_DNA"/>
</dbReference>